<accession>A0ABQ4W6H0</accession>
<dbReference type="Proteomes" id="UP001054892">
    <property type="component" value="Unassembled WGS sequence"/>
</dbReference>
<dbReference type="EMBL" id="BQKM01000015">
    <property type="protein sequence ID" value="GJN55052.1"/>
    <property type="molecule type" value="Genomic_DNA"/>
</dbReference>
<protein>
    <submittedName>
        <fullName evidence="1">Uncharacterized protein</fullName>
    </submittedName>
</protein>
<evidence type="ECO:0000313" key="1">
    <source>
        <dbReference type="EMBL" id="GJN55052.1"/>
    </source>
</evidence>
<evidence type="ECO:0000313" key="2">
    <source>
        <dbReference type="Proteomes" id="UP001054892"/>
    </source>
</evidence>
<sequence>MSKLKMAEEMARQAVQLRTEEMSLALSVKLDAMRRAKVSTSEELAEAMYPLLQGMTSLALENQVLLKEMRVLMHNEVQEMRAEMSELRAMLMELKTVLRSSYPQVQD</sequence>
<gene>
    <name evidence="1" type="ORF">TUM20286_48040</name>
</gene>
<organism evidence="1 2">
    <name type="scientific">Pseudomonas tohonis</name>
    <dbReference type="NCBI Taxonomy" id="2725477"/>
    <lineage>
        <taxon>Bacteria</taxon>
        <taxon>Pseudomonadati</taxon>
        <taxon>Pseudomonadota</taxon>
        <taxon>Gammaproteobacteria</taxon>
        <taxon>Pseudomonadales</taxon>
        <taxon>Pseudomonadaceae</taxon>
        <taxon>Pseudomonas</taxon>
    </lineage>
</organism>
<reference evidence="1 2" key="1">
    <citation type="submission" date="2021-12" db="EMBL/GenBank/DDBJ databases">
        <title>Characterization of novel class B3 metallo-beta-lactamase from novel Pseudomonas species.</title>
        <authorList>
            <person name="Yamada K."/>
            <person name="Aoki K."/>
            <person name="Ishii Y."/>
        </authorList>
    </citation>
    <scope>NUCLEOTIDE SEQUENCE [LARGE SCALE GENOMIC DNA]</scope>
    <source>
        <strain evidence="1 2">TUM20286</strain>
    </source>
</reference>
<keyword evidence="2" id="KW-1185">Reference proteome</keyword>
<name>A0ABQ4W6H0_9PSED</name>
<proteinExistence type="predicted"/>
<comment type="caution">
    <text evidence="1">The sequence shown here is derived from an EMBL/GenBank/DDBJ whole genome shotgun (WGS) entry which is preliminary data.</text>
</comment>